<protein>
    <recommendedName>
        <fullName evidence="5">EF-hand domain-containing protein</fullName>
    </recommendedName>
</protein>
<evidence type="ECO:0000313" key="7">
    <source>
        <dbReference type="Proteomes" id="UP001189429"/>
    </source>
</evidence>
<dbReference type="EMBL" id="CAUYUJ010016726">
    <property type="protein sequence ID" value="CAK0868205.1"/>
    <property type="molecule type" value="Genomic_DNA"/>
</dbReference>
<reference evidence="6" key="1">
    <citation type="submission" date="2023-10" db="EMBL/GenBank/DDBJ databases">
        <authorList>
            <person name="Chen Y."/>
            <person name="Shah S."/>
            <person name="Dougan E. K."/>
            <person name="Thang M."/>
            <person name="Chan C."/>
        </authorList>
    </citation>
    <scope>NUCLEOTIDE SEQUENCE [LARGE SCALE GENOMIC DNA]</scope>
</reference>
<dbReference type="Proteomes" id="UP001189429">
    <property type="component" value="Unassembled WGS sequence"/>
</dbReference>
<dbReference type="InterPro" id="IPR002048">
    <property type="entry name" value="EF_hand_dom"/>
</dbReference>
<feature type="compositionally biased region" description="Polar residues" evidence="4">
    <location>
        <begin position="662"/>
        <end position="674"/>
    </location>
</feature>
<dbReference type="SUPFAM" id="SSF47473">
    <property type="entry name" value="EF-hand"/>
    <property type="match status" value="2"/>
</dbReference>
<sequence length="739" mass="81269">MEVRGPPRSAHAGSAGTEAALAAQAGGSLLSGWKLGLPSPVRATYAASLTAALAARAHGSLLRGWRREVDPDGVLEVTYPQLRRVAARLKMEGDPLPLFACSESNATPPLRLADLDPQAGELVERLRSWIADVFGGPEKMFQAFDVKGVGEVPQDQFVAALARYEFAACENEMVELFQCCDVDGSGFVGLEDLSFLGAPGERIRGLGRFKQRLESKNRQQVVLLANYRDGQGVPPKHRLAPRPWLAGSVERSLPVAVCEKRKARHWRLEARRVQARKAFVKHLRSTHGNEVRAWRAVLDPDGEFEVRQGALRRYCSRAGVRLDVAALWKSLDLDSDGAVGLDDLCPEVAAVLLKFQRWACGHFGSCAAVWHHQRVVEAREGCRGNGCWSSDKKMLLNTFADALLSLGCPTLRETSSGSRASLLAALDLYNCGVVDRSDLEWLDQWEPRPWLLAEPDPEAWQRLRELMVSEYHHPLHAWRCTLDKDDSNAISWAEFNEACQALDPTANIAGAWRVLDVDNSGTISLQEFDPDSAALLDSFKQFVDQKYGSIERAFKAIDVNSSGTLSYTELRCVCKRLKWESEGSARLLFDSLDVDGERDETTGRRFLSYKEVAFLDSWNAGKPPSKIDRGLERWRSAVGSRAPSSATSSSRQSARTVREASRGSQGATRTSTCETSDRGCAGAAASCPEIPRAPQLPLLQHAAAPTSRRRPQAPRHRLQLCCLPRIVRAGCGARSAPAL</sequence>
<dbReference type="InterPro" id="IPR011992">
    <property type="entry name" value="EF-hand-dom_pair"/>
</dbReference>
<name>A0ABN9V5S5_9DINO</name>
<evidence type="ECO:0000256" key="3">
    <source>
        <dbReference type="ARBA" id="ARBA00022837"/>
    </source>
</evidence>
<evidence type="ECO:0000256" key="2">
    <source>
        <dbReference type="ARBA" id="ARBA00022737"/>
    </source>
</evidence>
<dbReference type="Pfam" id="PF13202">
    <property type="entry name" value="EF-hand_5"/>
    <property type="match status" value="2"/>
</dbReference>
<organism evidence="6 7">
    <name type="scientific">Prorocentrum cordatum</name>
    <dbReference type="NCBI Taxonomy" id="2364126"/>
    <lineage>
        <taxon>Eukaryota</taxon>
        <taxon>Sar</taxon>
        <taxon>Alveolata</taxon>
        <taxon>Dinophyceae</taxon>
        <taxon>Prorocentrales</taxon>
        <taxon>Prorocentraceae</taxon>
        <taxon>Prorocentrum</taxon>
    </lineage>
</organism>
<dbReference type="SMART" id="SM00054">
    <property type="entry name" value="EFh"/>
    <property type="match status" value="4"/>
</dbReference>
<comment type="caution">
    <text evidence="6">The sequence shown here is derived from an EMBL/GenBank/DDBJ whole genome shotgun (WGS) entry which is preliminary data.</text>
</comment>
<dbReference type="PANTHER" id="PTHR34524">
    <property type="entry name" value="CALCYPHOSIN"/>
    <property type="match status" value="1"/>
</dbReference>
<feature type="region of interest" description="Disordered" evidence="4">
    <location>
        <begin position="638"/>
        <end position="678"/>
    </location>
</feature>
<keyword evidence="2" id="KW-0677">Repeat</keyword>
<dbReference type="PROSITE" id="PS50222">
    <property type="entry name" value="EF_HAND_2"/>
    <property type="match status" value="1"/>
</dbReference>
<feature type="compositionally biased region" description="Low complexity" evidence="4">
    <location>
        <begin position="640"/>
        <end position="655"/>
    </location>
</feature>
<accession>A0ABN9V5S5</accession>
<dbReference type="CDD" id="cd00051">
    <property type="entry name" value="EFh"/>
    <property type="match status" value="1"/>
</dbReference>
<keyword evidence="1" id="KW-0479">Metal-binding</keyword>
<keyword evidence="7" id="KW-1185">Reference proteome</keyword>
<evidence type="ECO:0000256" key="1">
    <source>
        <dbReference type="ARBA" id="ARBA00022723"/>
    </source>
</evidence>
<dbReference type="Gene3D" id="1.10.238.10">
    <property type="entry name" value="EF-hand"/>
    <property type="match status" value="3"/>
</dbReference>
<dbReference type="PANTHER" id="PTHR34524:SF6">
    <property type="entry name" value="CALCYPHOSINE LIKE"/>
    <property type="match status" value="1"/>
</dbReference>
<dbReference type="InterPro" id="IPR051581">
    <property type="entry name" value="Ca-bind"/>
</dbReference>
<evidence type="ECO:0000256" key="4">
    <source>
        <dbReference type="SAM" id="MobiDB-lite"/>
    </source>
</evidence>
<keyword evidence="3" id="KW-0106">Calcium</keyword>
<dbReference type="PROSITE" id="PS00018">
    <property type="entry name" value="EF_HAND_1"/>
    <property type="match status" value="4"/>
</dbReference>
<gene>
    <name evidence="6" type="ORF">PCOR1329_LOCUS54946</name>
</gene>
<evidence type="ECO:0000313" key="6">
    <source>
        <dbReference type="EMBL" id="CAK0868205.1"/>
    </source>
</evidence>
<dbReference type="InterPro" id="IPR018247">
    <property type="entry name" value="EF_Hand_1_Ca_BS"/>
</dbReference>
<feature type="domain" description="EF-hand" evidence="5">
    <location>
        <begin position="545"/>
        <end position="580"/>
    </location>
</feature>
<evidence type="ECO:0000259" key="5">
    <source>
        <dbReference type="PROSITE" id="PS50222"/>
    </source>
</evidence>
<proteinExistence type="predicted"/>